<proteinExistence type="predicted"/>
<evidence type="ECO:0000313" key="2">
    <source>
        <dbReference type="EMBL" id="GMR58294.1"/>
    </source>
</evidence>
<accession>A0AAN5D8B5</accession>
<sequence length="124" mass="13434">MFTPVPSSPVSSRLSTSPSLPSPTAQYTNYPTTPTEHDISALTPSFAQSLAISTRTTDECSVYSNSSVPPPTPMHTLRDFADQLEGRSDHILSEAIRLLREAEIGQSLADRLREMAGKVDATID</sequence>
<evidence type="ECO:0000256" key="1">
    <source>
        <dbReference type="SAM" id="MobiDB-lite"/>
    </source>
</evidence>
<evidence type="ECO:0000313" key="3">
    <source>
        <dbReference type="Proteomes" id="UP001328107"/>
    </source>
</evidence>
<dbReference type="AlphaFoldDB" id="A0AAN5D8B5"/>
<feature type="region of interest" description="Disordered" evidence="1">
    <location>
        <begin position="1"/>
        <end position="39"/>
    </location>
</feature>
<comment type="caution">
    <text evidence="2">The sequence shown here is derived from an EMBL/GenBank/DDBJ whole genome shotgun (WGS) entry which is preliminary data.</text>
</comment>
<name>A0AAN5D8B5_9BILA</name>
<dbReference type="EMBL" id="BTRK01000006">
    <property type="protein sequence ID" value="GMR58294.1"/>
    <property type="molecule type" value="Genomic_DNA"/>
</dbReference>
<reference evidence="3" key="1">
    <citation type="submission" date="2022-10" db="EMBL/GenBank/DDBJ databases">
        <title>Genome assembly of Pristionchus species.</title>
        <authorList>
            <person name="Yoshida K."/>
            <person name="Sommer R.J."/>
        </authorList>
    </citation>
    <scope>NUCLEOTIDE SEQUENCE [LARGE SCALE GENOMIC DNA]</scope>
    <source>
        <strain evidence="3">RS5460</strain>
    </source>
</reference>
<keyword evidence="3" id="KW-1185">Reference proteome</keyword>
<feature type="compositionally biased region" description="Polar residues" evidence="1">
    <location>
        <begin position="24"/>
        <end position="34"/>
    </location>
</feature>
<feature type="non-terminal residue" evidence="2">
    <location>
        <position position="124"/>
    </location>
</feature>
<organism evidence="2 3">
    <name type="scientific">Pristionchus mayeri</name>
    <dbReference type="NCBI Taxonomy" id="1317129"/>
    <lineage>
        <taxon>Eukaryota</taxon>
        <taxon>Metazoa</taxon>
        <taxon>Ecdysozoa</taxon>
        <taxon>Nematoda</taxon>
        <taxon>Chromadorea</taxon>
        <taxon>Rhabditida</taxon>
        <taxon>Rhabditina</taxon>
        <taxon>Diplogasteromorpha</taxon>
        <taxon>Diplogasteroidea</taxon>
        <taxon>Neodiplogasteridae</taxon>
        <taxon>Pristionchus</taxon>
    </lineage>
</organism>
<dbReference type="Proteomes" id="UP001328107">
    <property type="component" value="Unassembled WGS sequence"/>
</dbReference>
<protein>
    <submittedName>
        <fullName evidence="2">Uncharacterized protein</fullName>
    </submittedName>
</protein>
<gene>
    <name evidence="2" type="ORF">PMAYCL1PPCAC_28489</name>
</gene>
<feature type="compositionally biased region" description="Low complexity" evidence="1">
    <location>
        <begin position="1"/>
        <end position="23"/>
    </location>
</feature>